<dbReference type="Gene3D" id="3.30.1490.100">
    <property type="entry name" value="DNA polymerase, Y-family, little finger domain"/>
    <property type="match status" value="1"/>
</dbReference>
<dbReference type="EMBL" id="SVCM01000075">
    <property type="protein sequence ID" value="MBE6059857.1"/>
    <property type="molecule type" value="Genomic_DNA"/>
</dbReference>
<dbReference type="InterPro" id="IPR043502">
    <property type="entry name" value="DNA/RNA_pol_sf"/>
</dbReference>
<dbReference type="InterPro" id="IPR050116">
    <property type="entry name" value="DNA_polymerase-Y"/>
</dbReference>
<accession>A0A084J779</accession>
<dbReference type="GO" id="GO:0009432">
    <property type="term" value="P:SOS response"/>
    <property type="evidence" value="ECO:0007669"/>
    <property type="project" value="TreeGrafter"/>
</dbReference>
<dbReference type="AlphaFoldDB" id="A0A084J779"/>
<dbReference type="PANTHER" id="PTHR11076">
    <property type="entry name" value="DNA REPAIR POLYMERASE UMUC / TRANSFERASE FAMILY MEMBER"/>
    <property type="match status" value="1"/>
</dbReference>
<keyword evidence="9" id="KW-1185">Reference proteome</keyword>
<protein>
    <submittedName>
        <fullName evidence="7">DNA polymerase IV</fullName>
    </submittedName>
</protein>
<dbReference type="RefSeq" id="WP_035135804.1">
    <property type="nucleotide sequence ID" value="NZ_JPMD01000063.1"/>
</dbReference>
<evidence type="ECO:0000256" key="3">
    <source>
        <dbReference type="ARBA" id="ARBA00022695"/>
    </source>
</evidence>
<keyword evidence="3" id="KW-0548">Nucleotidyltransferase</keyword>
<evidence type="ECO:0000256" key="2">
    <source>
        <dbReference type="ARBA" id="ARBA00022457"/>
    </source>
</evidence>
<sequence length="422" mass="48339">MENKSERIIFHIDVNSAFLSWTAINLLRCGESEIDIRKIPSIIGGSIEDRRGVVLAKSIPAKKFNIITGEPIVAALKKYPQLKVYPPEHKLYTRFSNDMYKLLEPYSDFIERYSIDEVFMEASHFKYDYMEKAKEIKRKIEEDLGFTVNIGIGNNKLLAKMASDFSKKNSIHTLFKEEIKIKMWPLKVGDLFMVGKAAEKKLIDLNIFTIGDLANYNLSILRNIFKSYANIIYEYANGIDNSPINCDNYVDVKGIGNSTTTSKDILSIDEALKVLLSLTESVAKRLRANKSLCGIVAVSIKSNIFTTYSHQKKFLTPTDSTEEIFKLVKVIFKEMWRREPIRLLGVRVTKLSDNSIYQKSLFDDEKIDKQRSLDSTIDKIREKYGDSSIIRSTFIHSNNKRGLEDEKAEDFLMMGGLYDSSK</sequence>
<dbReference type="Gene3D" id="3.40.1170.60">
    <property type="match status" value="1"/>
</dbReference>
<evidence type="ECO:0000259" key="6">
    <source>
        <dbReference type="PROSITE" id="PS50173"/>
    </source>
</evidence>
<evidence type="ECO:0000256" key="1">
    <source>
        <dbReference type="ARBA" id="ARBA00010945"/>
    </source>
</evidence>
<comment type="similarity">
    <text evidence="1">Belongs to the DNA polymerase type-Y family.</text>
</comment>
<evidence type="ECO:0000256" key="4">
    <source>
        <dbReference type="ARBA" id="ARBA00022763"/>
    </source>
</evidence>
<dbReference type="eggNOG" id="COG0389">
    <property type="taxonomic scope" value="Bacteria"/>
</dbReference>
<evidence type="ECO:0000313" key="8">
    <source>
        <dbReference type="EMBL" id="MBE6059857.1"/>
    </source>
</evidence>
<dbReference type="Pfam" id="PF00817">
    <property type="entry name" value="IMS"/>
    <property type="match status" value="1"/>
</dbReference>
<dbReference type="GO" id="GO:0005829">
    <property type="term" value="C:cytosol"/>
    <property type="evidence" value="ECO:0007669"/>
    <property type="project" value="TreeGrafter"/>
</dbReference>
<dbReference type="PANTHER" id="PTHR11076:SF35">
    <property type="entry name" value="DNA REPAIR PROTEIN HOMOLOG YOBH"/>
    <property type="match status" value="1"/>
</dbReference>
<dbReference type="InterPro" id="IPR022880">
    <property type="entry name" value="DNApol_IV"/>
</dbReference>
<organism evidence="7 9">
    <name type="scientific">Clostridium sulfidigenes</name>
    <dbReference type="NCBI Taxonomy" id="318464"/>
    <lineage>
        <taxon>Bacteria</taxon>
        <taxon>Bacillati</taxon>
        <taxon>Bacillota</taxon>
        <taxon>Clostridia</taxon>
        <taxon>Eubacteriales</taxon>
        <taxon>Clostridiaceae</taxon>
        <taxon>Clostridium</taxon>
    </lineage>
</organism>
<dbReference type="SUPFAM" id="SSF100879">
    <property type="entry name" value="Lesion bypass DNA polymerase (Y-family), little finger domain"/>
    <property type="match status" value="1"/>
</dbReference>
<dbReference type="PROSITE" id="PS50173">
    <property type="entry name" value="UMUC"/>
    <property type="match status" value="1"/>
</dbReference>
<dbReference type="GO" id="GO:0003684">
    <property type="term" value="F:damaged DNA binding"/>
    <property type="evidence" value="ECO:0007669"/>
    <property type="project" value="InterPro"/>
</dbReference>
<dbReference type="GO" id="GO:0006281">
    <property type="term" value="P:DNA repair"/>
    <property type="evidence" value="ECO:0007669"/>
    <property type="project" value="InterPro"/>
</dbReference>
<dbReference type="InterPro" id="IPR043128">
    <property type="entry name" value="Rev_trsase/Diguanyl_cyclase"/>
</dbReference>
<dbReference type="InterPro" id="IPR001126">
    <property type="entry name" value="UmuC"/>
</dbReference>
<keyword evidence="2" id="KW-0515">Mutator protein</keyword>
<keyword evidence="5" id="KW-0808">Transferase</keyword>
<name>A0A084J779_9CLOT</name>
<dbReference type="Gene3D" id="1.10.150.20">
    <property type="entry name" value="5' to 3' exonuclease, C-terminal subdomain"/>
    <property type="match status" value="1"/>
</dbReference>
<evidence type="ECO:0000256" key="5">
    <source>
        <dbReference type="ARBA" id="ARBA00022932"/>
    </source>
</evidence>
<dbReference type="SUPFAM" id="SSF56672">
    <property type="entry name" value="DNA/RNA polymerases"/>
    <property type="match status" value="1"/>
</dbReference>
<evidence type="ECO:0000313" key="9">
    <source>
        <dbReference type="Proteomes" id="UP000028542"/>
    </source>
</evidence>
<comment type="caution">
    <text evidence="7">The sequence shown here is derived from an EMBL/GenBank/DDBJ whole genome shotgun (WGS) entry which is preliminary data.</text>
</comment>
<proteinExistence type="inferred from homology"/>
<dbReference type="Proteomes" id="UP000028542">
    <property type="component" value="Unassembled WGS sequence"/>
</dbReference>
<reference evidence="8" key="2">
    <citation type="submission" date="2019-04" db="EMBL/GenBank/DDBJ databases">
        <title>Evolution of Biomass-Degrading Anaerobic Consortia Revealed by Metagenomics.</title>
        <authorList>
            <person name="Peng X."/>
        </authorList>
    </citation>
    <scope>NUCLEOTIDE SEQUENCE</scope>
    <source>
        <strain evidence="8">SIG254</strain>
    </source>
</reference>
<gene>
    <name evidence="8" type="ORF">E7215_06745</name>
    <name evidence="7" type="ORF">IO99_18405</name>
</gene>
<dbReference type="Gene3D" id="3.30.70.270">
    <property type="match status" value="1"/>
</dbReference>
<dbReference type="CDD" id="cd03586">
    <property type="entry name" value="PolY_Pol_IV_kappa"/>
    <property type="match status" value="1"/>
</dbReference>
<dbReference type="InterPro" id="IPR036775">
    <property type="entry name" value="DNA_pol_Y-fam_lit_finger_sf"/>
</dbReference>
<dbReference type="InterPro" id="IPR017961">
    <property type="entry name" value="DNA_pol_Y-fam_little_finger"/>
</dbReference>
<dbReference type="STRING" id="318464.IO99_18405"/>
<dbReference type="Proteomes" id="UP000768462">
    <property type="component" value="Unassembled WGS sequence"/>
</dbReference>
<dbReference type="Pfam" id="PF11799">
    <property type="entry name" value="IMS_C"/>
    <property type="match status" value="1"/>
</dbReference>
<dbReference type="GO" id="GO:0003887">
    <property type="term" value="F:DNA-directed DNA polymerase activity"/>
    <property type="evidence" value="ECO:0007669"/>
    <property type="project" value="UniProtKB-KW"/>
</dbReference>
<reference evidence="7 9" key="1">
    <citation type="submission" date="2014-07" db="EMBL/GenBank/DDBJ databases">
        <title>Draft genome of Clostridium sulfidigenes 113A isolated from sediments associated with methane hydrate from Krishna Godavari basin.</title>
        <authorList>
            <person name="Honkalas V.S."/>
            <person name="Dabir A.P."/>
            <person name="Arora P."/>
            <person name="Dhakephalkar P.K."/>
        </authorList>
    </citation>
    <scope>NUCLEOTIDE SEQUENCE [LARGE SCALE GENOMIC DNA]</scope>
    <source>
        <strain evidence="7 9">113A</strain>
    </source>
</reference>
<keyword evidence="5" id="KW-0239">DNA-directed DNA polymerase</keyword>
<dbReference type="EMBL" id="JPMD01000063">
    <property type="protein sequence ID" value="KEZ84813.1"/>
    <property type="molecule type" value="Genomic_DNA"/>
</dbReference>
<dbReference type="GO" id="GO:0042276">
    <property type="term" value="P:error-prone translesion synthesis"/>
    <property type="evidence" value="ECO:0007669"/>
    <property type="project" value="TreeGrafter"/>
</dbReference>
<evidence type="ECO:0000313" key="7">
    <source>
        <dbReference type="EMBL" id="KEZ84813.1"/>
    </source>
</evidence>
<feature type="domain" description="UmuC" evidence="6">
    <location>
        <begin position="9"/>
        <end position="195"/>
    </location>
</feature>
<keyword evidence="4" id="KW-0227">DNA damage</keyword>